<dbReference type="InterPro" id="IPR012336">
    <property type="entry name" value="Thioredoxin-like_fold"/>
</dbReference>
<accession>A0A4U7MVH9</accession>
<dbReference type="EMBL" id="SULI01000028">
    <property type="protein sequence ID" value="TKZ17115.1"/>
    <property type="molecule type" value="Genomic_DNA"/>
</dbReference>
<dbReference type="PROSITE" id="PS51352">
    <property type="entry name" value="THIOREDOXIN_2"/>
    <property type="match status" value="1"/>
</dbReference>
<proteinExistence type="predicted"/>
<dbReference type="Pfam" id="PF13462">
    <property type="entry name" value="Thioredoxin_4"/>
    <property type="match status" value="1"/>
</dbReference>
<dbReference type="InterPro" id="IPR036249">
    <property type="entry name" value="Thioredoxin-like_sf"/>
</dbReference>
<dbReference type="OrthoDB" id="8478320at2"/>
<dbReference type="Gene3D" id="3.40.30.10">
    <property type="entry name" value="Glutaredoxin"/>
    <property type="match status" value="1"/>
</dbReference>
<comment type="function">
    <text evidence="1">May be required for disulfide bond formation in some proteins.</text>
</comment>
<comment type="caution">
    <text evidence="3">The sequence shown here is derived from an EMBL/GenBank/DDBJ whole genome shotgun (WGS) entry which is preliminary data.</text>
</comment>
<dbReference type="AlphaFoldDB" id="A0A4U7MVH9"/>
<dbReference type="Proteomes" id="UP000306575">
    <property type="component" value="Unassembled WGS sequence"/>
</dbReference>
<evidence type="ECO:0000313" key="3">
    <source>
        <dbReference type="EMBL" id="TKZ17115.1"/>
    </source>
</evidence>
<organism evidence="3 4">
    <name type="scientific">Shimia litoralis</name>
    <dbReference type="NCBI Taxonomy" id="420403"/>
    <lineage>
        <taxon>Bacteria</taxon>
        <taxon>Pseudomonadati</taxon>
        <taxon>Pseudomonadota</taxon>
        <taxon>Alphaproteobacteria</taxon>
        <taxon>Rhodobacterales</taxon>
        <taxon>Roseobacteraceae</taxon>
    </lineage>
</organism>
<sequence>MNRIVPILIAALVVVAGAAYWLTQSADTPDPSQTVIAQADNASDAGATDSADTSGVIEMVMGSDDAPITIVEYASFTCPHCATFHESVLKPLKTDYVETGKVKFIFRDVYFDKFGLWASMVARCGGPEKFFGMADLLMKGQSSWTRAGDPVAIAGELKKIGRLAGLEDAQVQACMQDETKAKALLAWYEKNGAADDITGTPSMIINGEKHSNMSYADLKKILDGLLEG</sequence>
<reference evidence="3 4" key="1">
    <citation type="submission" date="2019-04" db="EMBL/GenBank/DDBJ databases">
        <title>Genome sequence of Pelagicola litoralis CL-ES2.</title>
        <authorList>
            <person name="Cao J."/>
        </authorList>
    </citation>
    <scope>NUCLEOTIDE SEQUENCE [LARGE SCALE GENOMIC DNA]</scope>
    <source>
        <strain evidence="3 4">CL-ES2</strain>
    </source>
</reference>
<dbReference type="RefSeq" id="WP_138017292.1">
    <property type="nucleotide sequence ID" value="NZ_SULI01000028.1"/>
</dbReference>
<keyword evidence="4" id="KW-1185">Reference proteome</keyword>
<evidence type="ECO:0000256" key="1">
    <source>
        <dbReference type="ARBA" id="ARBA00003565"/>
    </source>
</evidence>
<evidence type="ECO:0000313" key="4">
    <source>
        <dbReference type="Proteomes" id="UP000306575"/>
    </source>
</evidence>
<dbReference type="InterPro" id="IPR013766">
    <property type="entry name" value="Thioredoxin_domain"/>
</dbReference>
<feature type="domain" description="Thioredoxin" evidence="2">
    <location>
        <begin position="36"/>
        <end position="227"/>
    </location>
</feature>
<dbReference type="SUPFAM" id="SSF52833">
    <property type="entry name" value="Thioredoxin-like"/>
    <property type="match status" value="1"/>
</dbReference>
<evidence type="ECO:0000259" key="2">
    <source>
        <dbReference type="PROSITE" id="PS51352"/>
    </source>
</evidence>
<protein>
    <submittedName>
        <fullName evidence="3">DsbA family protein</fullName>
    </submittedName>
</protein>
<name>A0A4U7MVH9_9RHOB</name>
<gene>
    <name evidence="3" type="ORF">FAP39_15460</name>
</gene>